<gene>
    <name evidence="2" type="ORF">F0161_09785</name>
</gene>
<dbReference type="InterPro" id="IPR050664">
    <property type="entry name" value="Octanoyltrans_LipM/LipL"/>
</dbReference>
<dbReference type="KEGG" id="lnn:F0161_09785"/>
<dbReference type="InterPro" id="IPR004143">
    <property type="entry name" value="BPL_LPL_catalytic"/>
</dbReference>
<dbReference type="Gene3D" id="3.30.930.10">
    <property type="entry name" value="Bira Bifunctional Protein, Domain 2"/>
    <property type="match status" value="1"/>
</dbReference>
<dbReference type="AlphaFoldDB" id="A0A5P1X602"/>
<organism evidence="2 3">
    <name type="scientific">Paucilactobacillus nenjiangensis</name>
    <dbReference type="NCBI Taxonomy" id="1296540"/>
    <lineage>
        <taxon>Bacteria</taxon>
        <taxon>Bacillati</taxon>
        <taxon>Bacillota</taxon>
        <taxon>Bacilli</taxon>
        <taxon>Lactobacillales</taxon>
        <taxon>Lactobacillaceae</taxon>
        <taxon>Paucilactobacillus</taxon>
    </lineage>
</organism>
<evidence type="ECO:0000313" key="3">
    <source>
        <dbReference type="Proteomes" id="UP000325295"/>
    </source>
</evidence>
<dbReference type="GO" id="GO:0016740">
    <property type="term" value="F:transferase activity"/>
    <property type="evidence" value="ECO:0007669"/>
    <property type="project" value="UniProtKB-ARBA"/>
</dbReference>
<proteinExistence type="predicted"/>
<dbReference type="OrthoDB" id="2080934at2"/>
<dbReference type="RefSeq" id="WP_150204444.1">
    <property type="nucleotide sequence ID" value="NZ_CP043939.1"/>
</dbReference>
<keyword evidence="3" id="KW-1185">Reference proteome</keyword>
<dbReference type="PANTHER" id="PTHR43679:SF2">
    <property type="entry name" value="OCTANOYL-[GCVH]:PROTEIN N-OCTANOYLTRANSFERASE"/>
    <property type="match status" value="1"/>
</dbReference>
<dbReference type="PANTHER" id="PTHR43679">
    <property type="entry name" value="OCTANOYLTRANSFERASE LIPM-RELATED"/>
    <property type="match status" value="1"/>
</dbReference>
<dbReference type="GO" id="GO:0016874">
    <property type="term" value="F:ligase activity"/>
    <property type="evidence" value="ECO:0007669"/>
    <property type="project" value="UniProtKB-KW"/>
</dbReference>
<evidence type="ECO:0000313" key="2">
    <source>
        <dbReference type="EMBL" id="QER68099.1"/>
    </source>
</evidence>
<dbReference type="GO" id="GO:0009249">
    <property type="term" value="P:protein lipoylation"/>
    <property type="evidence" value="ECO:0007669"/>
    <property type="project" value="UniProtKB-ARBA"/>
</dbReference>
<protein>
    <submittedName>
        <fullName evidence="2">Lipoate--protein ligase family protein</fullName>
    </submittedName>
</protein>
<dbReference type="InterPro" id="IPR045864">
    <property type="entry name" value="aa-tRNA-synth_II/BPL/LPL"/>
</dbReference>
<evidence type="ECO:0000259" key="1">
    <source>
        <dbReference type="PROSITE" id="PS51733"/>
    </source>
</evidence>
<keyword evidence="2" id="KW-0436">Ligase</keyword>
<dbReference type="Proteomes" id="UP000325295">
    <property type="component" value="Chromosome"/>
</dbReference>
<name>A0A5P1X602_9LACO</name>
<dbReference type="GO" id="GO:0140096">
    <property type="term" value="F:catalytic activity, acting on a protein"/>
    <property type="evidence" value="ECO:0007669"/>
    <property type="project" value="UniProtKB-ARBA"/>
</dbReference>
<dbReference type="Pfam" id="PF21948">
    <property type="entry name" value="LplA-B_cat"/>
    <property type="match status" value="1"/>
</dbReference>
<dbReference type="SUPFAM" id="SSF55681">
    <property type="entry name" value="Class II aaRS and biotin synthetases"/>
    <property type="match status" value="1"/>
</dbReference>
<sequence>MKLHSQFDSISIVDQKLKPAHNLDSFAYTNALLTKLSETPILHFWMLQDTLILGMTDQRLPHLNDALNLLTQNQYHYFVRNSGGLSVISDDGVLNISLFIPASLPLTVDEAYAEMAELVQSAFPELTISTGEIVHSYCPGKFDLSVNGQKIGGISQRRNKNGSVIMLYLSINGNQPARGQLVANFYRAGIQTDENKWNFPYVWPDSMVNLADLVANLSIGETKQRVLNVFTQYQRSIFDETADFNEEVAVQRESMQHRQTKLESRRPI</sequence>
<dbReference type="EMBL" id="CP043939">
    <property type="protein sequence ID" value="QER68099.1"/>
    <property type="molecule type" value="Genomic_DNA"/>
</dbReference>
<accession>A0A5P1X602</accession>
<reference evidence="2 3" key="1">
    <citation type="submission" date="2019-09" db="EMBL/GenBank/DDBJ databases">
        <title>Complete Genome Sequence of Lactobacillus nenjiangensis SH-Y15, isolated from sauerkraut.</title>
        <authorList>
            <person name="Yang H."/>
        </authorList>
    </citation>
    <scope>NUCLEOTIDE SEQUENCE [LARGE SCALE GENOMIC DNA]</scope>
    <source>
        <strain evidence="2 3">SH-Y15</strain>
    </source>
</reference>
<dbReference type="PROSITE" id="PS51733">
    <property type="entry name" value="BPL_LPL_CATALYTIC"/>
    <property type="match status" value="1"/>
</dbReference>
<feature type="domain" description="BPL/LPL catalytic" evidence="1">
    <location>
        <begin position="36"/>
        <end position="238"/>
    </location>
</feature>